<dbReference type="PANTHER" id="PTHR37848">
    <property type="entry name" value="EXPRESSED PROTEIN"/>
    <property type="match status" value="1"/>
</dbReference>
<keyword evidence="4" id="KW-1185">Reference proteome</keyword>
<comment type="caution">
    <text evidence="3">The sequence shown here is derived from an EMBL/GenBank/DDBJ whole genome shotgun (WGS) entry which is preliminary data.</text>
</comment>
<accession>A0AAD6BVC1</accession>
<feature type="compositionally biased region" description="Low complexity" evidence="1">
    <location>
        <begin position="39"/>
        <end position="55"/>
    </location>
</feature>
<feature type="compositionally biased region" description="Acidic residues" evidence="1">
    <location>
        <begin position="23"/>
        <end position="37"/>
    </location>
</feature>
<dbReference type="RefSeq" id="XP_056760008.1">
    <property type="nucleotide sequence ID" value="XM_056915254.1"/>
</dbReference>
<feature type="region of interest" description="Disordered" evidence="1">
    <location>
        <begin position="1"/>
        <end position="56"/>
    </location>
</feature>
<dbReference type="Proteomes" id="UP001213681">
    <property type="component" value="Unassembled WGS sequence"/>
</dbReference>
<reference evidence="3" key="1">
    <citation type="submission" date="2022-12" db="EMBL/GenBank/DDBJ databases">
        <authorList>
            <person name="Petersen C."/>
        </authorList>
    </citation>
    <scope>NUCLEOTIDE SEQUENCE</scope>
    <source>
        <strain evidence="3">IBT 16125</strain>
    </source>
</reference>
<dbReference type="AlphaFoldDB" id="A0AAD6BVC1"/>
<evidence type="ECO:0000313" key="3">
    <source>
        <dbReference type="EMBL" id="KAJ5432716.1"/>
    </source>
</evidence>
<proteinExistence type="predicted"/>
<name>A0AAD6BVC1_9EURO</name>
<dbReference type="PANTHER" id="PTHR37848:SF1">
    <property type="entry name" value="SUN DOMAIN-CONTAINING PROTEIN"/>
    <property type="match status" value="1"/>
</dbReference>
<sequence>MGRLHRDDLADAASSHSLHSIADEDDLPPPYTDDPDIEPVSASNPTPASSSSRPTGAFRPLRIVDAAYAIPGTKNVHSYDTRVVSLDPRLCSYKDELFHVIRRQLKLPVRPMLLIKGTHTESSNDSKQKKSNTVTDFEFRLDLAETMLTGWEGGPMHVNWMEIDVIRDGDEISAYRGGIMQSRVYKAPKARRALDHTVDSDAALLGPDAEAGIDADIQEEEQDEAVVNINDALKLWCERFCSDPASVKSFTIYRELKGFDRQAMRNILDSHIRELNYRGTINQHFSQAHSSVTVYSPHWINRLRTNTFVWWLVVILQLWIITWPVIWLMEKRYEIAFTRWNASLDPNADSSLIKCYAQNRNESALAEWWAPAVKQAAWTRRSGDNNLLTRLDAERVQGMSTEQLINFRPRESDAELERRERVARGEGGFVDSVVGLARGISEVGQDWRFTMGWGANT</sequence>
<keyword evidence="2" id="KW-0812">Transmembrane</keyword>
<keyword evidence="2" id="KW-0472">Membrane</keyword>
<dbReference type="EMBL" id="JAPVEA010000009">
    <property type="protein sequence ID" value="KAJ5432716.1"/>
    <property type="molecule type" value="Genomic_DNA"/>
</dbReference>
<protein>
    <submittedName>
        <fullName evidence="3">Uncharacterized protein</fullName>
    </submittedName>
</protein>
<reference evidence="3" key="2">
    <citation type="journal article" date="2023" name="IMA Fungus">
        <title>Comparative genomic study of the Penicillium genus elucidates a diverse pangenome and 15 lateral gene transfer events.</title>
        <authorList>
            <person name="Petersen C."/>
            <person name="Sorensen T."/>
            <person name="Nielsen M.R."/>
            <person name="Sondergaard T.E."/>
            <person name="Sorensen J.L."/>
            <person name="Fitzpatrick D.A."/>
            <person name="Frisvad J.C."/>
            <person name="Nielsen K.L."/>
        </authorList>
    </citation>
    <scope>NUCLEOTIDE SEQUENCE</scope>
    <source>
        <strain evidence="3">IBT 16125</strain>
    </source>
</reference>
<evidence type="ECO:0000256" key="2">
    <source>
        <dbReference type="SAM" id="Phobius"/>
    </source>
</evidence>
<organism evidence="3 4">
    <name type="scientific">Penicillium daleae</name>
    <dbReference type="NCBI Taxonomy" id="63821"/>
    <lineage>
        <taxon>Eukaryota</taxon>
        <taxon>Fungi</taxon>
        <taxon>Dikarya</taxon>
        <taxon>Ascomycota</taxon>
        <taxon>Pezizomycotina</taxon>
        <taxon>Eurotiomycetes</taxon>
        <taxon>Eurotiomycetidae</taxon>
        <taxon>Eurotiales</taxon>
        <taxon>Aspergillaceae</taxon>
        <taxon>Penicillium</taxon>
    </lineage>
</organism>
<keyword evidence="2" id="KW-1133">Transmembrane helix</keyword>
<dbReference type="GeneID" id="81605497"/>
<evidence type="ECO:0000313" key="4">
    <source>
        <dbReference type="Proteomes" id="UP001213681"/>
    </source>
</evidence>
<feature type="transmembrane region" description="Helical" evidence="2">
    <location>
        <begin position="308"/>
        <end position="329"/>
    </location>
</feature>
<gene>
    <name evidence="3" type="ORF">N7458_011872</name>
</gene>
<evidence type="ECO:0000256" key="1">
    <source>
        <dbReference type="SAM" id="MobiDB-lite"/>
    </source>
</evidence>